<evidence type="ECO:0000313" key="17">
    <source>
        <dbReference type="EMBL" id="PIV63999.1"/>
    </source>
</evidence>
<dbReference type="AlphaFoldDB" id="A0A2M7E8E9"/>
<dbReference type="InterPro" id="IPR050206">
    <property type="entry name" value="FtsK/SpoIIIE/SftA"/>
</dbReference>
<evidence type="ECO:0000256" key="11">
    <source>
        <dbReference type="ARBA" id="ARBA00023136"/>
    </source>
</evidence>
<dbReference type="GO" id="GO:0005886">
    <property type="term" value="C:plasma membrane"/>
    <property type="evidence" value="ECO:0007669"/>
    <property type="project" value="UniProtKB-SubCell"/>
</dbReference>
<dbReference type="SMART" id="SM00843">
    <property type="entry name" value="Ftsk_gamma"/>
    <property type="match status" value="1"/>
</dbReference>
<proteinExistence type="inferred from homology"/>
<dbReference type="EMBL" id="PETL01000218">
    <property type="protein sequence ID" value="PIV63999.1"/>
    <property type="molecule type" value="Genomic_DNA"/>
</dbReference>
<comment type="similarity">
    <text evidence="2">Belongs to the FtsK/SpoIIIE/SftA family.</text>
</comment>
<dbReference type="GO" id="GO:0003677">
    <property type="term" value="F:DNA binding"/>
    <property type="evidence" value="ECO:0007669"/>
    <property type="project" value="UniProtKB-KW"/>
</dbReference>
<dbReference type="Pfam" id="PF09397">
    <property type="entry name" value="FtsK_gamma"/>
    <property type="match status" value="1"/>
</dbReference>
<keyword evidence="4 17" id="KW-0132">Cell division</keyword>
<comment type="caution">
    <text evidence="17">The sequence shown here is derived from an EMBL/GenBank/DDBJ whole genome shotgun (WGS) entry which is preliminary data.</text>
</comment>
<dbReference type="Pfam" id="PF01580">
    <property type="entry name" value="FtsK_SpoIIIE"/>
    <property type="match status" value="1"/>
</dbReference>
<evidence type="ECO:0000256" key="6">
    <source>
        <dbReference type="ARBA" id="ARBA00022741"/>
    </source>
</evidence>
<evidence type="ECO:0000256" key="2">
    <source>
        <dbReference type="ARBA" id="ARBA00006474"/>
    </source>
</evidence>
<evidence type="ECO:0000256" key="5">
    <source>
        <dbReference type="ARBA" id="ARBA00022692"/>
    </source>
</evidence>
<evidence type="ECO:0000259" key="16">
    <source>
        <dbReference type="PROSITE" id="PS50901"/>
    </source>
</evidence>
<evidence type="ECO:0000256" key="14">
    <source>
        <dbReference type="PROSITE-ProRule" id="PRU00289"/>
    </source>
</evidence>
<evidence type="ECO:0000256" key="7">
    <source>
        <dbReference type="ARBA" id="ARBA00022829"/>
    </source>
</evidence>
<keyword evidence="9 15" id="KW-1133">Transmembrane helix</keyword>
<evidence type="ECO:0000256" key="3">
    <source>
        <dbReference type="ARBA" id="ARBA00022475"/>
    </source>
</evidence>
<dbReference type="Gene3D" id="1.10.10.10">
    <property type="entry name" value="Winged helix-like DNA-binding domain superfamily/Winged helix DNA-binding domain"/>
    <property type="match status" value="1"/>
</dbReference>
<feature type="binding site" evidence="14">
    <location>
        <begin position="368"/>
        <end position="375"/>
    </location>
    <ligand>
        <name>ATP</name>
        <dbReference type="ChEBI" id="CHEBI:30616"/>
    </ligand>
</feature>
<dbReference type="SUPFAM" id="SSF52540">
    <property type="entry name" value="P-loop containing nucleoside triphosphate hydrolases"/>
    <property type="match status" value="1"/>
</dbReference>
<evidence type="ECO:0000256" key="8">
    <source>
        <dbReference type="ARBA" id="ARBA00022840"/>
    </source>
</evidence>
<dbReference type="Proteomes" id="UP000228886">
    <property type="component" value="Unassembled WGS sequence"/>
</dbReference>
<keyword evidence="5 15" id="KW-0812">Transmembrane</keyword>
<dbReference type="InterPro" id="IPR003593">
    <property type="entry name" value="AAA+_ATPase"/>
</dbReference>
<organism evidence="17 18">
    <name type="scientific">bacterium (Candidatus Ratteibacteria) CG01_land_8_20_14_3_00_40_19</name>
    <dbReference type="NCBI Taxonomy" id="2014290"/>
    <lineage>
        <taxon>Bacteria</taxon>
        <taxon>Candidatus Ratteibacteria</taxon>
    </lineage>
</organism>
<evidence type="ECO:0000256" key="9">
    <source>
        <dbReference type="ARBA" id="ARBA00022989"/>
    </source>
</evidence>
<keyword evidence="6 14" id="KW-0547">Nucleotide-binding</keyword>
<dbReference type="Gene3D" id="3.30.980.40">
    <property type="match status" value="1"/>
</dbReference>
<dbReference type="SMART" id="SM00382">
    <property type="entry name" value="AAA"/>
    <property type="match status" value="1"/>
</dbReference>
<keyword evidence="11 15" id="KW-0472">Membrane</keyword>
<dbReference type="Pfam" id="PF17854">
    <property type="entry name" value="FtsK_alpha"/>
    <property type="match status" value="1"/>
</dbReference>
<dbReference type="GO" id="GO:0007059">
    <property type="term" value="P:chromosome segregation"/>
    <property type="evidence" value="ECO:0007669"/>
    <property type="project" value="UniProtKB-KW"/>
</dbReference>
<keyword evidence="10" id="KW-0238">DNA-binding</keyword>
<dbReference type="PANTHER" id="PTHR22683">
    <property type="entry name" value="SPORULATION PROTEIN RELATED"/>
    <property type="match status" value="1"/>
</dbReference>
<evidence type="ECO:0000256" key="13">
    <source>
        <dbReference type="ARBA" id="ARBA00025923"/>
    </source>
</evidence>
<feature type="transmembrane region" description="Helical" evidence="15">
    <location>
        <begin position="95"/>
        <end position="114"/>
    </location>
</feature>
<evidence type="ECO:0000256" key="1">
    <source>
        <dbReference type="ARBA" id="ARBA00004651"/>
    </source>
</evidence>
<comment type="subunit">
    <text evidence="13">Homohexamer. Forms a ring that surrounds DNA.</text>
</comment>
<dbReference type="InterPro" id="IPR036390">
    <property type="entry name" value="WH_DNA-bd_sf"/>
</dbReference>
<sequence length="674" mass="75085">MKKTLKQIEGILLLALTLFLILSFYSYSEYDPGFEFAKVSFPSSSSIHNLGGLVGAYFSGLFLFLLGTGSYILPVLTGFVGAHKTWGKGSFSLKFNLLGGFLLLPSASVFFSLLKIAKHGPHPSGGILGVWLSENLLKLLGREGSLVSIISLGTIGFLLSIGWTLREDFSWFQMQRHFRTHLIKRPRKSTLKIKNALSLKKEKKITPAGEKGDFVLPSFSLLKSSSKLLEERGENNLKRYAKVIEETIADFDLEVKVTEISQGPVVTMYELTLAPGITPHRIEALADNIAMALKAPNVRILAPLPGKSTVGIEVPNPKATLVYLKDILLSEEFKEKGGSKLRIALGKDILDRSLLADLKTMPHLLIAGATGSGKTVCINAIVLSLLFQNTPSELRFLMIDPKMVELTPYNNIPHLLLPPITAKENSVKALKWLVNEMESRYELFFQRGVKNIESYNKIEKNKPLFYIVVIIDELSDLMLLARDEIEKSIIRLSQLARATGIHLILATQRPSVNVITGVIKANLPSRISFQVSSKVDSRTILDMNGAEKLLGKGDLLYLSATTYQPIRAQGSLVSDEEIENVCNFLRSQGEPSYFSEILEEEEEKMFEGDGDPLFAEAIKIVFESHLASISYLQRRLRIGFNRAARLIEEMETKGILGPYREGKPREILNRQFKV</sequence>
<dbReference type="InterPro" id="IPR018541">
    <property type="entry name" value="Ftsk_gamma"/>
</dbReference>
<gene>
    <name evidence="17" type="ORF">COS11_04480</name>
</gene>
<dbReference type="InterPro" id="IPR041027">
    <property type="entry name" value="FtsK_alpha"/>
</dbReference>
<dbReference type="InterPro" id="IPR025199">
    <property type="entry name" value="FtsK_4TM"/>
</dbReference>
<accession>A0A2M7E8E9</accession>
<evidence type="ECO:0000256" key="10">
    <source>
        <dbReference type="ARBA" id="ARBA00023125"/>
    </source>
</evidence>
<dbReference type="PANTHER" id="PTHR22683:SF41">
    <property type="entry name" value="DNA TRANSLOCASE FTSK"/>
    <property type="match status" value="1"/>
</dbReference>
<keyword evidence="7" id="KW-0159">Chromosome partition</keyword>
<dbReference type="InterPro" id="IPR036388">
    <property type="entry name" value="WH-like_DNA-bd_sf"/>
</dbReference>
<dbReference type="CDD" id="cd01127">
    <property type="entry name" value="TrwB_TraG_TraD_VirD4"/>
    <property type="match status" value="1"/>
</dbReference>
<dbReference type="Pfam" id="PF13491">
    <property type="entry name" value="FtsK_4TM"/>
    <property type="match status" value="1"/>
</dbReference>
<name>A0A2M7E8E9_9BACT</name>
<dbReference type="InterPro" id="IPR027417">
    <property type="entry name" value="P-loop_NTPase"/>
</dbReference>
<evidence type="ECO:0000313" key="18">
    <source>
        <dbReference type="Proteomes" id="UP000228886"/>
    </source>
</evidence>
<dbReference type="GO" id="GO:0051301">
    <property type="term" value="P:cell division"/>
    <property type="evidence" value="ECO:0007669"/>
    <property type="project" value="UniProtKB-KW"/>
</dbReference>
<dbReference type="PROSITE" id="PS50901">
    <property type="entry name" value="FTSK"/>
    <property type="match status" value="1"/>
</dbReference>
<dbReference type="Gene3D" id="3.40.50.300">
    <property type="entry name" value="P-loop containing nucleotide triphosphate hydrolases"/>
    <property type="match status" value="1"/>
</dbReference>
<evidence type="ECO:0000256" key="12">
    <source>
        <dbReference type="ARBA" id="ARBA00023306"/>
    </source>
</evidence>
<reference evidence="18" key="1">
    <citation type="submission" date="2017-09" db="EMBL/GenBank/DDBJ databases">
        <title>Depth-based differentiation of microbial function through sediment-hosted aquifers and enrichment of novel symbionts in the deep terrestrial subsurface.</title>
        <authorList>
            <person name="Probst A.J."/>
            <person name="Ladd B."/>
            <person name="Jarett J.K."/>
            <person name="Geller-Mcgrath D.E."/>
            <person name="Sieber C.M.K."/>
            <person name="Emerson J.B."/>
            <person name="Anantharaman K."/>
            <person name="Thomas B.C."/>
            <person name="Malmstrom R."/>
            <person name="Stieglmeier M."/>
            <person name="Klingl A."/>
            <person name="Woyke T."/>
            <person name="Ryan C.M."/>
            <person name="Banfield J.F."/>
        </authorList>
    </citation>
    <scope>NUCLEOTIDE SEQUENCE [LARGE SCALE GENOMIC DNA]</scope>
</reference>
<feature type="domain" description="FtsK" evidence="16">
    <location>
        <begin position="351"/>
        <end position="538"/>
    </location>
</feature>
<comment type="subcellular location">
    <subcellularLocation>
        <location evidence="1">Cell membrane</location>
        <topology evidence="1">Multi-pass membrane protein</topology>
    </subcellularLocation>
</comment>
<keyword evidence="8 14" id="KW-0067">ATP-binding</keyword>
<keyword evidence="3" id="KW-1003">Cell membrane</keyword>
<feature type="transmembrane region" description="Helical" evidence="15">
    <location>
        <begin position="52"/>
        <end position="74"/>
    </location>
</feature>
<evidence type="ECO:0000256" key="4">
    <source>
        <dbReference type="ARBA" id="ARBA00022618"/>
    </source>
</evidence>
<dbReference type="InterPro" id="IPR002543">
    <property type="entry name" value="FtsK_dom"/>
</dbReference>
<dbReference type="GO" id="GO:0005524">
    <property type="term" value="F:ATP binding"/>
    <property type="evidence" value="ECO:0007669"/>
    <property type="project" value="UniProtKB-UniRule"/>
</dbReference>
<keyword evidence="12" id="KW-0131">Cell cycle</keyword>
<dbReference type="SUPFAM" id="SSF46785">
    <property type="entry name" value="Winged helix' DNA-binding domain"/>
    <property type="match status" value="1"/>
</dbReference>
<protein>
    <submittedName>
        <fullName evidence="17">Cell division protein FtsK</fullName>
    </submittedName>
</protein>
<feature type="transmembrane region" description="Helical" evidence="15">
    <location>
        <begin position="146"/>
        <end position="165"/>
    </location>
</feature>
<evidence type="ECO:0000256" key="15">
    <source>
        <dbReference type="SAM" id="Phobius"/>
    </source>
</evidence>